<keyword evidence="10" id="KW-1185">Reference proteome</keyword>
<feature type="region of interest" description="Disordered" evidence="6">
    <location>
        <begin position="50"/>
        <end position="79"/>
    </location>
</feature>
<evidence type="ECO:0000313" key="9">
    <source>
        <dbReference type="EMBL" id="SIR83071.1"/>
    </source>
</evidence>
<dbReference type="SUPFAM" id="SSF103473">
    <property type="entry name" value="MFS general substrate transporter"/>
    <property type="match status" value="1"/>
</dbReference>
<dbReference type="InterPro" id="IPR036259">
    <property type="entry name" value="MFS_trans_sf"/>
</dbReference>
<dbReference type="Proteomes" id="UP000186914">
    <property type="component" value="Unassembled WGS sequence"/>
</dbReference>
<dbReference type="PANTHER" id="PTHR43124:SF3">
    <property type="entry name" value="CHLORAMPHENICOL EFFLUX PUMP RV0191"/>
    <property type="match status" value="1"/>
</dbReference>
<dbReference type="PROSITE" id="PS50850">
    <property type="entry name" value="MFS"/>
    <property type="match status" value="1"/>
</dbReference>
<keyword evidence="3 7" id="KW-0812">Transmembrane</keyword>
<feature type="transmembrane region" description="Helical" evidence="7">
    <location>
        <begin position="314"/>
        <end position="335"/>
    </location>
</feature>
<dbReference type="GO" id="GO:0022857">
    <property type="term" value="F:transmembrane transporter activity"/>
    <property type="evidence" value="ECO:0007669"/>
    <property type="project" value="InterPro"/>
</dbReference>
<evidence type="ECO:0000256" key="7">
    <source>
        <dbReference type="SAM" id="Phobius"/>
    </source>
</evidence>
<keyword evidence="5 7" id="KW-0472">Membrane</keyword>
<keyword evidence="4 7" id="KW-1133">Transmembrane helix</keyword>
<dbReference type="Pfam" id="PF07690">
    <property type="entry name" value="MFS_1"/>
    <property type="match status" value="1"/>
</dbReference>
<feature type="transmembrane region" description="Helical" evidence="7">
    <location>
        <begin position="347"/>
        <end position="367"/>
    </location>
</feature>
<evidence type="ECO:0000259" key="8">
    <source>
        <dbReference type="PROSITE" id="PS50850"/>
    </source>
</evidence>
<feature type="domain" description="Major facilitator superfamily (MFS) profile" evidence="8">
    <location>
        <begin position="83"/>
        <end position="460"/>
    </location>
</feature>
<dbReference type="InterPro" id="IPR011701">
    <property type="entry name" value="MFS"/>
</dbReference>
<feature type="transmembrane region" description="Helical" evidence="7">
    <location>
        <begin position="439"/>
        <end position="459"/>
    </location>
</feature>
<dbReference type="EMBL" id="FTNO01000005">
    <property type="protein sequence ID" value="SIR83071.1"/>
    <property type="molecule type" value="Genomic_DNA"/>
</dbReference>
<feature type="transmembrane region" description="Helical" evidence="7">
    <location>
        <begin position="373"/>
        <end position="395"/>
    </location>
</feature>
<feature type="transmembrane region" description="Helical" evidence="7">
    <location>
        <begin position="416"/>
        <end position="433"/>
    </location>
</feature>
<gene>
    <name evidence="9" type="ORF">SAMN05421858_4017</name>
</gene>
<feature type="transmembrane region" description="Helical" evidence="7">
    <location>
        <begin position="121"/>
        <end position="141"/>
    </location>
</feature>
<evidence type="ECO:0000313" key="10">
    <source>
        <dbReference type="Proteomes" id="UP000186914"/>
    </source>
</evidence>
<dbReference type="PROSITE" id="PS00216">
    <property type="entry name" value="SUGAR_TRANSPORT_1"/>
    <property type="match status" value="1"/>
</dbReference>
<dbReference type="GO" id="GO:0005886">
    <property type="term" value="C:plasma membrane"/>
    <property type="evidence" value="ECO:0007669"/>
    <property type="project" value="UniProtKB-SubCell"/>
</dbReference>
<dbReference type="PANTHER" id="PTHR43124">
    <property type="entry name" value="PURINE EFFLUX PUMP PBUE"/>
    <property type="match status" value="1"/>
</dbReference>
<dbReference type="InterPro" id="IPR001958">
    <property type="entry name" value="Tet-R_TetA/multi-R_MdtG-like"/>
</dbReference>
<dbReference type="InterPro" id="IPR050189">
    <property type="entry name" value="MFS_Efflux_Transporters"/>
</dbReference>
<organism evidence="9 10">
    <name type="scientific">Haladaptatus litoreus</name>
    <dbReference type="NCBI Taxonomy" id="553468"/>
    <lineage>
        <taxon>Archaea</taxon>
        <taxon>Methanobacteriati</taxon>
        <taxon>Methanobacteriota</taxon>
        <taxon>Stenosarchaea group</taxon>
        <taxon>Halobacteria</taxon>
        <taxon>Halobacteriales</taxon>
        <taxon>Haladaptataceae</taxon>
        <taxon>Haladaptatus</taxon>
    </lineage>
</organism>
<feature type="transmembrane region" description="Helical" evidence="7">
    <location>
        <begin position="148"/>
        <end position="168"/>
    </location>
</feature>
<comment type="subcellular location">
    <subcellularLocation>
        <location evidence="1">Cell membrane</location>
        <topology evidence="1">Multi-pass membrane protein</topology>
    </subcellularLocation>
</comment>
<dbReference type="PRINTS" id="PR01035">
    <property type="entry name" value="TCRTETA"/>
</dbReference>
<evidence type="ECO:0000256" key="6">
    <source>
        <dbReference type="SAM" id="MobiDB-lite"/>
    </source>
</evidence>
<feature type="transmembrane region" description="Helical" evidence="7">
    <location>
        <begin position="207"/>
        <end position="230"/>
    </location>
</feature>
<keyword evidence="2" id="KW-1003">Cell membrane</keyword>
<protein>
    <submittedName>
        <fullName evidence="9">Predicted arabinose efflux permease, MFS family</fullName>
    </submittedName>
</protein>
<reference evidence="10" key="1">
    <citation type="submission" date="2017-01" db="EMBL/GenBank/DDBJ databases">
        <authorList>
            <person name="Varghese N."/>
            <person name="Submissions S."/>
        </authorList>
    </citation>
    <scope>NUCLEOTIDE SEQUENCE [LARGE SCALE GENOMIC DNA]</scope>
    <source>
        <strain evidence="10">CGMCC 1.7737</strain>
    </source>
</reference>
<feature type="transmembrane region" description="Helical" evidence="7">
    <location>
        <begin position="236"/>
        <end position="252"/>
    </location>
</feature>
<feature type="transmembrane region" description="Helical" evidence="7">
    <location>
        <begin position="283"/>
        <end position="308"/>
    </location>
</feature>
<evidence type="ECO:0000256" key="4">
    <source>
        <dbReference type="ARBA" id="ARBA00022989"/>
    </source>
</evidence>
<dbReference type="Gene3D" id="1.20.1250.20">
    <property type="entry name" value="MFS general substrate transporter like domains"/>
    <property type="match status" value="1"/>
</dbReference>
<dbReference type="InterPro" id="IPR020846">
    <property type="entry name" value="MFS_dom"/>
</dbReference>
<evidence type="ECO:0000256" key="1">
    <source>
        <dbReference type="ARBA" id="ARBA00004651"/>
    </source>
</evidence>
<dbReference type="AlphaFoldDB" id="A0A1N7E4U3"/>
<dbReference type="InterPro" id="IPR005829">
    <property type="entry name" value="Sugar_transporter_CS"/>
</dbReference>
<evidence type="ECO:0000256" key="5">
    <source>
        <dbReference type="ARBA" id="ARBA00023136"/>
    </source>
</evidence>
<accession>A0A1N7E4U3</accession>
<evidence type="ECO:0000256" key="3">
    <source>
        <dbReference type="ARBA" id="ARBA00022692"/>
    </source>
</evidence>
<feature type="transmembrane region" description="Helical" evidence="7">
    <location>
        <begin position="174"/>
        <end position="195"/>
    </location>
</feature>
<feature type="transmembrane region" description="Helical" evidence="7">
    <location>
        <begin position="83"/>
        <end position="101"/>
    </location>
</feature>
<evidence type="ECO:0000256" key="2">
    <source>
        <dbReference type="ARBA" id="ARBA00022475"/>
    </source>
</evidence>
<sequence length="471" mass="48939">MFATVCHSDVVSHVVRQVASREQLRHALKQGLTDEANGIPVVRSTVVRETNGQGDLDMTSNTTDSTSPQSTESKPTSPWRSPTVQIVLAATLLAPLGVPLVSPTLPVFRDAFGISDAQASLLISTYFLVGIVLSPFIGMLADRIGRRTVLIGGLVVFSLSGGAIAVAPSFEAVLALRLIGGTAAAGIFITTVTLIGDTFEGTQRNAVLGMNNAVLSAGAAIFPLVGGALATVSWNVPYFAYLVGLPLALYAVRHLEEPSHERDSQGIAYLRRAVRVLSGTDALVLYGAACMTELLLFGAVVTIMPFLLEGNFGMSALAIGIVLAISETSSVVVSAKNGWFARYLSNYGLIAVGFACYAVGLFGAWLVPTPVGITLSMLVFGVGLGLSMPAVDAAISDLVSAGLRGGALSLRNSTTFLGRSAGPVVFTGIAAITGYYPLFVASAVVALAIALSVLSMGVIRARRVTHVEEPA</sequence>
<dbReference type="CDD" id="cd17474">
    <property type="entry name" value="MFS_YfmO_like"/>
    <property type="match status" value="1"/>
</dbReference>
<proteinExistence type="predicted"/>
<name>A0A1N7E4U3_9EURY</name>